<reference evidence="6" key="2">
    <citation type="submission" date="2025-08" db="UniProtKB">
        <authorList>
            <consortium name="Ensembl"/>
        </authorList>
    </citation>
    <scope>IDENTIFICATION</scope>
</reference>
<dbReference type="PROSITE" id="PS50835">
    <property type="entry name" value="IG_LIKE"/>
    <property type="match status" value="1"/>
</dbReference>
<keyword evidence="4" id="KW-0732">Signal</keyword>
<dbReference type="OMA" id="IFDMWGG"/>
<dbReference type="PANTHER" id="PTHR23266">
    <property type="entry name" value="IMMUNOGLOBULIN HEAVY CHAIN"/>
    <property type="match status" value="1"/>
</dbReference>
<dbReference type="eggNOG" id="ENOG502S5TB">
    <property type="taxonomic scope" value="Eukaryota"/>
</dbReference>
<dbReference type="GO" id="GO:0002250">
    <property type="term" value="P:adaptive immune response"/>
    <property type="evidence" value="ECO:0007669"/>
    <property type="project" value="UniProtKB-KW"/>
</dbReference>
<dbReference type="Ensembl" id="ENSPFOT00000009575.2">
    <property type="protein sequence ID" value="ENSPFOP00000009562.2"/>
    <property type="gene ID" value="ENSPFOG00000009612.2"/>
</dbReference>
<evidence type="ECO:0000259" key="5">
    <source>
        <dbReference type="PROSITE" id="PS50835"/>
    </source>
</evidence>
<evidence type="ECO:0000256" key="4">
    <source>
        <dbReference type="SAM" id="SignalP"/>
    </source>
</evidence>
<dbReference type="Pfam" id="PF07686">
    <property type="entry name" value="V-set"/>
    <property type="match status" value="1"/>
</dbReference>
<accession>A0A087XUV9</accession>
<evidence type="ECO:0000256" key="1">
    <source>
        <dbReference type="ARBA" id="ARBA00022859"/>
    </source>
</evidence>
<dbReference type="GeneTree" id="ENSGT01150000286993"/>
<evidence type="ECO:0000313" key="7">
    <source>
        <dbReference type="Proteomes" id="UP000028760"/>
    </source>
</evidence>
<sequence>MFSLSLMLLLTAGSCVYCIDLIQPDSKVVQPGQSLTITCRPSGYSVTDDNYATGWIRHREGKPMEWIFDMWGGGTFYKNDALENKFSYSKDTSAGTVTITGQNLQPEDAAVYYCVSRRTVMQSTCKTVQKLSSQQSDM</sequence>
<dbReference type="AlphaFoldDB" id="A0A087XUV9"/>
<dbReference type="Gene3D" id="2.60.40.10">
    <property type="entry name" value="Immunoglobulins"/>
    <property type="match status" value="1"/>
</dbReference>
<dbReference type="Proteomes" id="UP000028760">
    <property type="component" value="Unassembled WGS sequence"/>
</dbReference>
<reference evidence="7" key="1">
    <citation type="submission" date="2013-10" db="EMBL/GenBank/DDBJ databases">
        <authorList>
            <person name="Schartl M."/>
            <person name="Warren W."/>
        </authorList>
    </citation>
    <scope>NUCLEOTIDE SEQUENCE [LARGE SCALE GENOMIC DNA]</scope>
    <source>
        <strain evidence="7">female</strain>
    </source>
</reference>
<evidence type="ECO:0000313" key="6">
    <source>
        <dbReference type="Ensembl" id="ENSPFOP00000009562.2"/>
    </source>
</evidence>
<dbReference type="EMBL" id="AYCK01009506">
    <property type="status" value="NOT_ANNOTATED_CDS"/>
    <property type="molecule type" value="Genomic_DNA"/>
</dbReference>
<evidence type="ECO:0000256" key="2">
    <source>
        <dbReference type="ARBA" id="ARBA00023130"/>
    </source>
</evidence>
<evidence type="ECO:0000256" key="3">
    <source>
        <dbReference type="ARBA" id="ARBA00043265"/>
    </source>
</evidence>
<dbReference type="GO" id="GO:0019814">
    <property type="term" value="C:immunoglobulin complex"/>
    <property type="evidence" value="ECO:0007669"/>
    <property type="project" value="UniProtKB-KW"/>
</dbReference>
<reference evidence="6" key="3">
    <citation type="submission" date="2025-09" db="UniProtKB">
        <authorList>
            <consortium name="Ensembl"/>
        </authorList>
    </citation>
    <scope>IDENTIFICATION</scope>
</reference>
<dbReference type="InterPro" id="IPR003599">
    <property type="entry name" value="Ig_sub"/>
</dbReference>
<proteinExistence type="predicted"/>
<keyword evidence="1" id="KW-0391">Immunity</keyword>
<dbReference type="InterPro" id="IPR013783">
    <property type="entry name" value="Ig-like_fold"/>
</dbReference>
<protein>
    <recommendedName>
        <fullName evidence="5">Ig-like domain-containing protein</fullName>
    </recommendedName>
</protein>
<dbReference type="STRING" id="48698.ENSPFOP00000009562"/>
<feature type="signal peptide" evidence="4">
    <location>
        <begin position="1"/>
        <end position="18"/>
    </location>
</feature>
<dbReference type="InterPro" id="IPR050199">
    <property type="entry name" value="IgHV"/>
</dbReference>
<name>A0A087XUV9_POEFO</name>
<dbReference type="GO" id="GO:0005576">
    <property type="term" value="C:extracellular region"/>
    <property type="evidence" value="ECO:0007669"/>
    <property type="project" value="UniProtKB-ARBA"/>
</dbReference>
<keyword evidence="7" id="KW-1185">Reference proteome</keyword>
<dbReference type="SMART" id="SM00406">
    <property type="entry name" value="IGv"/>
    <property type="match status" value="1"/>
</dbReference>
<keyword evidence="3" id="KW-1280">Immunoglobulin</keyword>
<dbReference type="InterPro" id="IPR007110">
    <property type="entry name" value="Ig-like_dom"/>
</dbReference>
<feature type="domain" description="Ig-like" evidence="5">
    <location>
        <begin position="29"/>
        <end position="132"/>
    </location>
</feature>
<dbReference type="SUPFAM" id="SSF48726">
    <property type="entry name" value="Immunoglobulin"/>
    <property type="match status" value="1"/>
</dbReference>
<organism evidence="6 7">
    <name type="scientific">Poecilia formosa</name>
    <name type="common">Amazon molly</name>
    <name type="synonym">Limia formosa</name>
    <dbReference type="NCBI Taxonomy" id="48698"/>
    <lineage>
        <taxon>Eukaryota</taxon>
        <taxon>Metazoa</taxon>
        <taxon>Chordata</taxon>
        <taxon>Craniata</taxon>
        <taxon>Vertebrata</taxon>
        <taxon>Euteleostomi</taxon>
        <taxon>Actinopterygii</taxon>
        <taxon>Neopterygii</taxon>
        <taxon>Teleostei</taxon>
        <taxon>Neoteleostei</taxon>
        <taxon>Acanthomorphata</taxon>
        <taxon>Ovalentaria</taxon>
        <taxon>Atherinomorphae</taxon>
        <taxon>Cyprinodontiformes</taxon>
        <taxon>Poeciliidae</taxon>
        <taxon>Poeciliinae</taxon>
        <taxon>Poecilia</taxon>
    </lineage>
</organism>
<dbReference type="InterPro" id="IPR013106">
    <property type="entry name" value="Ig_V-set"/>
</dbReference>
<dbReference type="InterPro" id="IPR036179">
    <property type="entry name" value="Ig-like_dom_sf"/>
</dbReference>
<keyword evidence="2" id="KW-1064">Adaptive immunity</keyword>
<feature type="chain" id="PRO_5001833571" description="Ig-like domain-containing protein" evidence="4">
    <location>
        <begin position="19"/>
        <end position="138"/>
    </location>
</feature>
<dbReference type="SMART" id="SM00409">
    <property type="entry name" value="IG"/>
    <property type="match status" value="1"/>
</dbReference>